<dbReference type="Pfam" id="PF12706">
    <property type="entry name" value="Lactamase_B_2"/>
    <property type="match status" value="1"/>
</dbReference>
<evidence type="ECO:0000259" key="1">
    <source>
        <dbReference type="SMART" id="SM00849"/>
    </source>
</evidence>
<sequence length="285" mass="30441">MEVLLLGTGSADGWPSPFCECRSCRWASAADEIRGQTAALVDDALMIDCGYEAPRAAVRFGRTLAGVRHILFTHGHFDHVGPAALVMRHWVGATEPLEVLAPSAVLDQCRDWVGPRDPVTFRAVAAGEQLRLPGPRGDYLVRVLAAAHAGVIGDPAVLYDVSRAGARFLWATDTGPLPAETAAAIAGAKFDAVFLEQTFGSKTDHGTEHHDLPAFAQTVRGLRESCAVHADTDVVAVHLSHYNPPGDELARALERCGARAGRDGEVVRVSTSEAVGAYHHCRGER</sequence>
<keyword evidence="3" id="KW-1185">Reference proteome</keyword>
<dbReference type="Proteomes" id="UP000282551">
    <property type="component" value="Chromosome"/>
</dbReference>
<dbReference type="PANTHER" id="PTHR42663:SF6">
    <property type="entry name" value="HYDROLASE C777.06C-RELATED"/>
    <property type="match status" value="1"/>
</dbReference>
<evidence type="ECO:0000313" key="3">
    <source>
        <dbReference type="Proteomes" id="UP000282551"/>
    </source>
</evidence>
<accession>A0A3S4RVE1</accession>
<dbReference type="Gene3D" id="3.60.15.10">
    <property type="entry name" value="Ribonuclease Z/Hydroxyacylglutathione hydrolase-like"/>
    <property type="match status" value="1"/>
</dbReference>
<dbReference type="InterPro" id="IPR036866">
    <property type="entry name" value="RibonucZ/Hydroxyglut_hydro"/>
</dbReference>
<proteinExistence type="predicted"/>
<dbReference type="InterPro" id="IPR001279">
    <property type="entry name" value="Metallo-B-lactamas"/>
</dbReference>
<dbReference type="EMBL" id="LR134355">
    <property type="protein sequence ID" value="VEG49806.1"/>
    <property type="molecule type" value="Genomic_DNA"/>
</dbReference>
<dbReference type="PANTHER" id="PTHR42663">
    <property type="entry name" value="HYDROLASE C777.06C-RELATED-RELATED"/>
    <property type="match status" value="1"/>
</dbReference>
<dbReference type="SUPFAM" id="SSF56281">
    <property type="entry name" value="Metallo-hydrolase/oxidoreductase"/>
    <property type="match status" value="1"/>
</dbReference>
<dbReference type="OrthoDB" id="3196337at2"/>
<organism evidence="2 3">
    <name type="scientific">Mycolicibacterium chitae</name>
    <name type="common">Mycobacterium chitae</name>
    <dbReference type="NCBI Taxonomy" id="1792"/>
    <lineage>
        <taxon>Bacteria</taxon>
        <taxon>Bacillati</taxon>
        <taxon>Actinomycetota</taxon>
        <taxon>Actinomycetes</taxon>
        <taxon>Mycobacteriales</taxon>
        <taxon>Mycobacteriaceae</taxon>
        <taxon>Mycolicibacterium</taxon>
    </lineage>
</organism>
<reference evidence="2 3" key="1">
    <citation type="submission" date="2018-12" db="EMBL/GenBank/DDBJ databases">
        <authorList>
            <consortium name="Pathogen Informatics"/>
        </authorList>
    </citation>
    <scope>NUCLEOTIDE SEQUENCE [LARGE SCALE GENOMIC DNA]</scope>
    <source>
        <strain evidence="2 3">NCTC10485</strain>
    </source>
</reference>
<protein>
    <submittedName>
        <fullName evidence="2">Bifunctional cobalamin biosynthesis protein CobU</fullName>
    </submittedName>
</protein>
<name>A0A3S4RVE1_MYCCI</name>
<gene>
    <name evidence="2" type="primary">cobU_1</name>
    <name evidence="2" type="ORF">NCTC10485_04118</name>
</gene>
<dbReference type="RefSeq" id="WP_126335435.1">
    <property type="nucleotide sequence ID" value="NZ_AP022604.1"/>
</dbReference>
<evidence type="ECO:0000313" key="2">
    <source>
        <dbReference type="EMBL" id="VEG49806.1"/>
    </source>
</evidence>
<dbReference type="SMART" id="SM00849">
    <property type="entry name" value="Lactamase_B"/>
    <property type="match status" value="1"/>
</dbReference>
<feature type="domain" description="Metallo-beta-lactamase" evidence="1">
    <location>
        <begin position="35"/>
        <end position="241"/>
    </location>
</feature>
<dbReference type="AlphaFoldDB" id="A0A3S4RVE1"/>